<evidence type="ECO:0000256" key="1">
    <source>
        <dbReference type="SAM" id="Phobius"/>
    </source>
</evidence>
<reference evidence="2 3" key="1">
    <citation type="submission" date="2018-06" db="EMBL/GenBank/DDBJ databases">
        <authorList>
            <consortium name="Pathogen Informatics"/>
            <person name="Doyle S."/>
        </authorList>
    </citation>
    <scope>NUCLEOTIDE SEQUENCE [LARGE SCALE GENOMIC DNA]</scope>
    <source>
        <strain evidence="2 3">NCTC6133</strain>
    </source>
</reference>
<dbReference type="Proteomes" id="UP000255091">
    <property type="component" value="Unassembled WGS sequence"/>
</dbReference>
<evidence type="ECO:0000313" key="3">
    <source>
        <dbReference type="Proteomes" id="UP000255091"/>
    </source>
</evidence>
<dbReference type="EMBL" id="UHAP01000001">
    <property type="protein sequence ID" value="SUK59849.1"/>
    <property type="molecule type" value="Genomic_DNA"/>
</dbReference>
<accession>A0A380DXG2</accession>
<keyword evidence="1" id="KW-0472">Membrane</keyword>
<protein>
    <submittedName>
        <fullName evidence="2">Methionine transporter MetT</fullName>
    </submittedName>
</protein>
<gene>
    <name evidence="2" type="primary">metT_2</name>
    <name evidence="2" type="ORF">NCTC6133_03130</name>
</gene>
<organism evidence="2 3">
    <name type="scientific">Staphylococcus aureus</name>
    <dbReference type="NCBI Taxonomy" id="1280"/>
    <lineage>
        <taxon>Bacteria</taxon>
        <taxon>Bacillati</taxon>
        <taxon>Bacillota</taxon>
        <taxon>Bacilli</taxon>
        <taxon>Bacillales</taxon>
        <taxon>Staphylococcaceae</taxon>
        <taxon>Staphylococcus</taxon>
    </lineage>
</organism>
<evidence type="ECO:0000313" key="2">
    <source>
        <dbReference type="EMBL" id="SUK59849.1"/>
    </source>
</evidence>
<keyword evidence="1" id="KW-1133">Transmembrane helix</keyword>
<dbReference type="AlphaFoldDB" id="A0A380DXG2"/>
<feature type="transmembrane region" description="Helical" evidence="1">
    <location>
        <begin position="35"/>
        <end position="51"/>
    </location>
</feature>
<name>A0A380DXG2_STAAU</name>
<sequence length="90" mass="10195">MEVHKKSNAWALFPLLLFVALFLGVGIITGDFTSMPLNVAITITVIVALLMNRKESFAKKVEVFTKGAGHSKHYFNDVDFYFSRCIFKYS</sequence>
<feature type="transmembrane region" description="Helical" evidence="1">
    <location>
        <begin position="9"/>
        <end position="29"/>
    </location>
</feature>
<proteinExistence type="predicted"/>
<keyword evidence="1" id="KW-0812">Transmembrane</keyword>